<accession>A0A327L5Q7</accession>
<dbReference type="AlphaFoldDB" id="A0A327L5Q7"/>
<organism evidence="3 4">
    <name type="scientific">Rhodoplanes roseus</name>
    <dbReference type="NCBI Taxonomy" id="29409"/>
    <lineage>
        <taxon>Bacteria</taxon>
        <taxon>Pseudomonadati</taxon>
        <taxon>Pseudomonadota</taxon>
        <taxon>Alphaproteobacteria</taxon>
        <taxon>Hyphomicrobiales</taxon>
        <taxon>Nitrobacteraceae</taxon>
        <taxon>Rhodoplanes</taxon>
    </lineage>
</organism>
<proteinExistence type="predicted"/>
<comment type="caution">
    <text evidence="3">The sequence shown here is derived from an EMBL/GenBank/DDBJ whole genome shotgun (WGS) entry which is preliminary data.</text>
</comment>
<evidence type="ECO:0000256" key="1">
    <source>
        <dbReference type="SAM" id="SignalP"/>
    </source>
</evidence>
<keyword evidence="1" id="KW-0732">Signal</keyword>
<evidence type="ECO:0000313" key="3">
    <source>
        <dbReference type="EMBL" id="RAI45534.1"/>
    </source>
</evidence>
<evidence type="ECO:0000313" key="4">
    <source>
        <dbReference type="Proteomes" id="UP000249130"/>
    </source>
</evidence>
<protein>
    <recommendedName>
        <fullName evidence="2">Thiol:disulfide interchange protein DsbD N-terminal domain-containing protein</fullName>
    </recommendedName>
</protein>
<dbReference type="RefSeq" id="WP_111417632.1">
    <property type="nucleotide sequence ID" value="NZ_NPEX01000013.1"/>
</dbReference>
<name>A0A327L5Q7_9BRAD</name>
<dbReference type="EMBL" id="NPEX01000013">
    <property type="protein sequence ID" value="RAI45534.1"/>
    <property type="molecule type" value="Genomic_DNA"/>
</dbReference>
<gene>
    <name evidence="3" type="ORF">CH341_03440</name>
</gene>
<dbReference type="InterPro" id="IPR028250">
    <property type="entry name" value="DsbDN"/>
</dbReference>
<dbReference type="Pfam" id="PF11412">
    <property type="entry name" value="DsbD_N"/>
    <property type="match status" value="1"/>
</dbReference>
<dbReference type="Proteomes" id="UP000249130">
    <property type="component" value="Unassembled WGS sequence"/>
</dbReference>
<feature type="domain" description="Thiol:disulfide interchange protein DsbD N-terminal" evidence="2">
    <location>
        <begin position="58"/>
        <end position="158"/>
    </location>
</feature>
<reference evidence="3 4" key="1">
    <citation type="submission" date="2017-07" db="EMBL/GenBank/DDBJ databases">
        <title>Draft Genome Sequences of Select Purple Nonsulfur Bacteria.</title>
        <authorList>
            <person name="Lasarre B."/>
            <person name="Mckinlay J.B."/>
        </authorList>
    </citation>
    <scope>NUCLEOTIDE SEQUENCE [LARGE SCALE GENOMIC DNA]</scope>
    <source>
        <strain evidence="3 4">DSM 5909</strain>
    </source>
</reference>
<feature type="signal peptide" evidence="1">
    <location>
        <begin position="1"/>
        <end position="22"/>
    </location>
</feature>
<feature type="chain" id="PRO_5016248835" description="Thiol:disulfide interchange protein DsbD N-terminal domain-containing protein" evidence="1">
    <location>
        <begin position="23"/>
        <end position="282"/>
    </location>
</feature>
<sequence>MNAPTLRLSALSFVLAATVVSAEGAGGPPAASPWNGDARAAIRLVGGTPGGAPPFLVAGLEVRLAPGWKTYWRYPGDSGVPPRFDFAGSTNVRRATVGWPAPKRFEDGAGTAIGYSDRVMFPLTVEREDPTRPATLAVELDYAVCEKLCVPVTGRATLALPAAADEAATVDAAGAKVPRRAELGAPGALSIRTVRREGAWPKPRIVVAVAAPAATPVDLFAEGPTEDWALPLPEPAGDGLDGTRLFAFAVDGAPPGTDPKGAALTLTAVAGDTAIEVRVTVD</sequence>
<keyword evidence="4" id="KW-1185">Reference proteome</keyword>
<dbReference type="OrthoDB" id="9811036at2"/>
<evidence type="ECO:0000259" key="2">
    <source>
        <dbReference type="Pfam" id="PF11412"/>
    </source>
</evidence>